<evidence type="ECO:0000259" key="8">
    <source>
        <dbReference type="Pfam" id="PF20638"/>
    </source>
</evidence>
<sequence>MAAEANVGEVPLHSLVEVQEDTRQQICGGRVLVRIRLAPDEVASLAEPDPLFSLVPRAAYLPFLFHDVLEHFKKSAIARMGQPYELWFDYNHTALKWHFPLGVLCDALVGMEVPVPLDLTVHFRGNSLMKELLPFSGMADLQRSVMNAFKQAIFLEVGSASRFMRLEKKEHMMLWDAILRSDIKSFAQVEERLMCSTLLECKSLAVRLHISAPVHGDEVLLHKAPALDESGAAFTVGAFLALAMPPLLSANGDGLAEGVEVLTQGLMVPLETPLYWLSLHAGYMDHFVHLIARVPESFLKPACEGDA</sequence>
<dbReference type="InterPro" id="IPR042527">
    <property type="entry name" value="Atg5_UblA_dom_sf"/>
</dbReference>
<dbReference type="GO" id="GO:0000422">
    <property type="term" value="P:autophagy of mitochondrion"/>
    <property type="evidence" value="ECO:0007669"/>
    <property type="project" value="TreeGrafter"/>
</dbReference>
<protein>
    <recommendedName>
        <fullName evidence="5">Autophagy protein 5</fullName>
    </recommendedName>
</protein>
<dbReference type="InterPro" id="IPR042526">
    <property type="entry name" value="Atg5_HR"/>
</dbReference>
<dbReference type="EMBL" id="CAJNDS010002140">
    <property type="protein sequence ID" value="CAE7348381.1"/>
    <property type="molecule type" value="Genomic_DNA"/>
</dbReference>
<dbReference type="Gene3D" id="3.10.20.620">
    <property type="match status" value="1"/>
</dbReference>
<accession>A0A812PFK0</accession>
<dbReference type="Pfam" id="PF20638">
    <property type="entry name" value="ATG5_UblA"/>
    <property type="match status" value="1"/>
</dbReference>
<keyword evidence="2 5" id="KW-1017">Isopeptide bond</keyword>
<dbReference type="PANTHER" id="PTHR13040">
    <property type="entry name" value="AUTOPHAGY PROTEIN 5"/>
    <property type="match status" value="1"/>
</dbReference>
<evidence type="ECO:0000259" key="7">
    <source>
        <dbReference type="Pfam" id="PF20637"/>
    </source>
</evidence>
<reference evidence="9" key="1">
    <citation type="submission" date="2021-02" db="EMBL/GenBank/DDBJ databases">
        <authorList>
            <person name="Dougan E. K."/>
            <person name="Rhodes N."/>
            <person name="Thang M."/>
            <person name="Chan C."/>
        </authorList>
    </citation>
    <scope>NUCLEOTIDE SEQUENCE</scope>
</reference>
<keyword evidence="4 5" id="KW-0072">Autophagy</keyword>
<dbReference type="Gene3D" id="3.10.20.90">
    <property type="entry name" value="Phosphatidylinositol 3-kinase Catalytic Subunit, Chain A, domain 1"/>
    <property type="match status" value="1"/>
</dbReference>
<dbReference type="PANTHER" id="PTHR13040:SF2">
    <property type="entry name" value="AUTOPHAGY PROTEIN 5"/>
    <property type="match status" value="1"/>
</dbReference>
<comment type="subcellular location">
    <subcellularLocation>
        <location evidence="5">Preautophagosomal structure membrane</location>
        <topology evidence="5">Peripheral membrane protein</topology>
    </subcellularLocation>
</comment>
<comment type="function">
    <text evidence="5">Involved in autophagic vesicle formation.</text>
</comment>
<dbReference type="Gene3D" id="1.10.246.190">
    <property type="entry name" value="Autophagy protein Apg5, helix rich domain"/>
    <property type="match status" value="1"/>
</dbReference>
<dbReference type="AlphaFoldDB" id="A0A812PFK0"/>
<dbReference type="GO" id="GO:0034727">
    <property type="term" value="P:piecemeal microautophagy of the nucleus"/>
    <property type="evidence" value="ECO:0007669"/>
    <property type="project" value="TreeGrafter"/>
</dbReference>
<evidence type="ECO:0000259" key="6">
    <source>
        <dbReference type="Pfam" id="PF04106"/>
    </source>
</evidence>
<feature type="domain" description="Autophagy protein ATG5 alpha-helical bundle region" evidence="7">
    <location>
        <begin position="140"/>
        <end position="194"/>
    </location>
</feature>
<dbReference type="InterPro" id="IPR048318">
    <property type="entry name" value="ATG5_UblB"/>
</dbReference>
<keyword evidence="10" id="KW-1185">Reference proteome</keyword>
<keyword evidence="3 5" id="KW-0832">Ubl conjugation</keyword>
<dbReference type="GO" id="GO:0005776">
    <property type="term" value="C:autophagosome"/>
    <property type="evidence" value="ECO:0007669"/>
    <property type="project" value="TreeGrafter"/>
</dbReference>
<keyword evidence="5" id="KW-0472">Membrane</keyword>
<dbReference type="InterPro" id="IPR007239">
    <property type="entry name" value="Atg5"/>
</dbReference>
<comment type="caution">
    <text evidence="9">The sequence shown here is derived from an EMBL/GenBank/DDBJ whole genome shotgun (WGS) entry which is preliminary data.</text>
</comment>
<comment type="subunit">
    <text evidence="5">Conjugated with ATG12.</text>
</comment>
<dbReference type="GO" id="GO:0006995">
    <property type="term" value="P:cellular response to nitrogen starvation"/>
    <property type="evidence" value="ECO:0007669"/>
    <property type="project" value="TreeGrafter"/>
</dbReference>
<dbReference type="Pfam" id="PF20637">
    <property type="entry name" value="ATG5_HBR"/>
    <property type="match status" value="1"/>
</dbReference>
<organism evidence="9 10">
    <name type="scientific">Symbiodinium natans</name>
    <dbReference type="NCBI Taxonomy" id="878477"/>
    <lineage>
        <taxon>Eukaryota</taxon>
        <taxon>Sar</taxon>
        <taxon>Alveolata</taxon>
        <taxon>Dinophyceae</taxon>
        <taxon>Suessiales</taxon>
        <taxon>Symbiodiniaceae</taxon>
        <taxon>Symbiodinium</taxon>
    </lineage>
</organism>
<feature type="domain" description="Autophagy protein ATG5 UblB" evidence="6">
    <location>
        <begin position="205"/>
        <end position="291"/>
    </location>
</feature>
<evidence type="ECO:0000256" key="4">
    <source>
        <dbReference type="ARBA" id="ARBA00023006"/>
    </source>
</evidence>
<feature type="domain" description="Autophagy protein ATG5 UblA" evidence="8">
    <location>
        <begin position="29"/>
        <end position="123"/>
    </location>
</feature>
<dbReference type="Pfam" id="PF04106">
    <property type="entry name" value="ATG5_UblB"/>
    <property type="match status" value="1"/>
</dbReference>
<dbReference type="InterPro" id="IPR048940">
    <property type="entry name" value="ATG5_HBR"/>
</dbReference>
<evidence type="ECO:0000256" key="2">
    <source>
        <dbReference type="ARBA" id="ARBA00022499"/>
    </source>
</evidence>
<dbReference type="GO" id="GO:0044233">
    <property type="term" value="C:mitochondria-associated endoplasmic reticulum membrane contact site"/>
    <property type="evidence" value="ECO:0007669"/>
    <property type="project" value="TreeGrafter"/>
</dbReference>
<evidence type="ECO:0000256" key="5">
    <source>
        <dbReference type="RuleBase" id="RU361202"/>
    </source>
</evidence>
<proteinExistence type="inferred from homology"/>
<evidence type="ECO:0000313" key="9">
    <source>
        <dbReference type="EMBL" id="CAE7348381.1"/>
    </source>
</evidence>
<dbReference type="GO" id="GO:0019776">
    <property type="term" value="F:Atg8-family ligase activity"/>
    <property type="evidence" value="ECO:0007669"/>
    <property type="project" value="TreeGrafter"/>
</dbReference>
<name>A0A812PFK0_9DINO</name>
<dbReference type="GO" id="GO:0034274">
    <property type="term" value="C:Atg12-Atg5-Atg16 complex"/>
    <property type="evidence" value="ECO:0007669"/>
    <property type="project" value="TreeGrafter"/>
</dbReference>
<evidence type="ECO:0000256" key="3">
    <source>
        <dbReference type="ARBA" id="ARBA00022843"/>
    </source>
</evidence>
<evidence type="ECO:0000256" key="1">
    <source>
        <dbReference type="ARBA" id="ARBA00006910"/>
    </source>
</evidence>
<gene>
    <name evidence="9" type="primary">ATG5</name>
    <name evidence="9" type="ORF">SNAT2548_LOCUS18300</name>
</gene>
<dbReference type="GO" id="GO:0061908">
    <property type="term" value="C:phagophore"/>
    <property type="evidence" value="ECO:0007669"/>
    <property type="project" value="TreeGrafter"/>
</dbReference>
<dbReference type="GO" id="GO:0034045">
    <property type="term" value="C:phagophore assembly site membrane"/>
    <property type="evidence" value="ECO:0007669"/>
    <property type="project" value="UniProtKB-SubCell"/>
</dbReference>
<dbReference type="Proteomes" id="UP000604046">
    <property type="component" value="Unassembled WGS sequence"/>
</dbReference>
<comment type="similarity">
    <text evidence="1 5">Belongs to the ATG5 family.</text>
</comment>
<dbReference type="OrthoDB" id="272162at2759"/>
<evidence type="ECO:0000313" key="10">
    <source>
        <dbReference type="Proteomes" id="UP000604046"/>
    </source>
</evidence>
<dbReference type="InterPro" id="IPR048939">
    <property type="entry name" value="ATG5_UblA"/>
</dbReference>